<dbReference type="STRING" id="1849047.A0A3D8RLZ8"/>
<dbReference type="EMBL" id="PDLM01000006">
    <property type="protein sequence ID" value="RDW74821.1"/>
    <property type="molecule type" value="Genomic_DNA"/>
</dbReference>
<name>A0A3D8RLZ8_9HELO</name>
<feature type="region of interest" description="Disordered" evidence="1">
    <location>
        <begin position="19"/>
        <end position="41"/>
    </location>
</feature>
<protein>
    <recommendedName>
        <fullName evidence="4">Transcription factor domain-containing protein</fullName>
    </recommendedName>
</protein>
<dbReference type="AlphaFoldDB" id="A0A3D8RLZ8"/>
<accession>A0A3D8RLZ8</accession>
<gene>
    <name evidence="2" type="ORF">BP6252_05963</name>
</gene>
<evidence type="ECO:0000313" key="3">
    <source>
        <dbReference type="Proteomes" id="UP000256645"/>
    </source>
</evidence>
<comment type="caution">
    <text evidence="2">The sequence shown here is derived from an EMBL/GenBank/DDBJ whole genome shotgun (WGS) entry which is preliminary data.</text>
</comment>
<proteinExistence type="predicted"/>
<evidence type="ECO:0000313" key="2">
    <source>
        <dbReference type="EMBL" id="RDW74821.1"/>
    </source>
</evidence>
<organism evidence="2 3">
    <name type="scientific">Coleophoma cylindrospora</name>
    <dbReference type="NCBI Taxonomy" id="1849047"/>
    <lineage>
        <taxon>Eukaryota</taxon>
        <taxon>Fungi</taxon>
        <taxon>Dikarya</taxon>
        <taxon>Ascomycota</taxon>
        <taxon>Pezizomycotina</taxon>
        <taxon>Leotiomycetes</taxon>
        <taxon>Helotiales</taxon>
        <taxon>Dermateaceae</taxon>
        <taxon>Coleophoma</taxon>
    </lineage>
</organism>
<reference evidence="2 3" key="1">
    <citation type="journal article" date="2018" name="IMA Fungus">
        <title>IMA Genome-F 9: Draft genome sequence of Annulohypoxylon stygium, Aspergillus mulundensis, Berkeleyomyces basicola (syn. Thielaviopsis basicola), Ceratocystis smalleyi, two Cercospora beticola strains, Coleophoma cylindrospora, Fusarium fracticaudum, Phialophora cf. hyalina, and Morchella septimelata.</title>
        <authorList>
            <person name="Wingfield B.D."/>
            <person name="Bills G.F."/>
            <person name="Dong Y."/>
            <person name="Huang W."/>
            <person name="Nel W.J."/>
            <person name="Swalarsk-Parry B.S."/>
            <person name="Vaghefi N."/>
            <person name="Wilken P.M."/>
            <person name="An Z."/>
            <person name="de Beer Z.W."/>
            <person name="De Vos L."/>
            <person name="Chen L."/>
            <person name="Duong T.A."/>
            <person name="Gao Y."/>
            <person name="Hammerbacher A."/>
            <person name="Kikkert J.R."/>
            <person name="Li Y."/>
            <person name="Li H."/>
            <person name="Li K."/>
            <person name="Li Q."/>
            <person name="Liu X."/>
            <person name="Ma X."/>
            <person name="Naidoo K."/>
            <person name="Pethybridge S.J."/>
            <person name="Sun J."/>
            <person name="Steenkamp E.T."/>
            <person name="van der Nest M.A."/>
            <person name="van Wyk S."/>
            <person name="Wingfield M.J."/>
            <person name="Xiong C."/>
            <person name="Yue Q."/>
            <person name="Zhang X."/>
        </authorList>
    </citation>
    <scope>NUCLEOTIDE SEQUENCE [LARGE SCALE GENOMIC DNA]</scope>
    <source>
        <strain evidence="2 3">BP6252</strain>
    </source>
</reference>
<evidence type="ECO:0008006" key="4">
    <source>
        <dbReference type="Google" id="ProtNLM"/>
    </source>
</evidence>
<evidence type="ECO:0000256" key="1">
    <source>
        <dbReference type="SAM" id="MobiDB-lite"/>
    </source>
</evidence>
<keyword evidence="3" id="KW-1185">Reference proteome</keyword>
<sequence length="266" mass="30043">MEDRLDPRLSCMPSQLLQNQDEQLETERPRTQPEDTGLFNADGLLPLPENEVGWESGFDSRHVSFITENDISWLFDDNSLGQLGTTEFPSSSGELGNLHSVDPFAPDAQYSLDMQDFEPWITSPRSQTEAPSCGFRVCNALNNSHRAELIEVMKSELPDVDFDGPMFTLNNLKQGIHLYARNVTKEYPVFNRQIFAPCTKEEKAEISEFYGEELPIQVTWAVITLGWTLLDNQSDCEKEVAAAIQGVLRKFVINVGIPMHRSSKNI</sequence>
<dbReference type="Proteomes" id="UP000256645">
    <property type="component" value="Unassembled WGS sequence"/>
</dbReference>